<dbReference type="STRING" id="564137.SAMN04488238_1743"/>
<evidence type="ECO:0008006" key="3">
    <source>
        <dbReference type="Google" id="ProtNLM"/>
    </source>
</evidence>
<name>A0A1H3GAU9_9RHOB</name>
<dbReference type="Pfam" id="PF26128">
    <property type="entry name" value="Gad2"/>
    <property type="match status" value="1"/>
</dbReference>
<accession>A0A1H3GAU9</accession>
<reference evidence="1 2" key="1">
    <citation type="submission" date="2016-10" db="EMBL/GenBank/DDBJ databases">
        <authorList>
            <person name="de Groot N.N."/>
        </authorList>
    </citation>
    <scope>NUCLEOTIDE SEQUENCE [LARGE SCALE GENOMIC DNA]</scope>
    <source>
        <strain evidence="1 2">CGMCC 1.8894</strain>
    </source>
</reference>
<proteinExistence type="predicted"/>
<evidence type="ECO:0000313" key="1">
    <source>
        <dbReference type="EMBL" id="SDY00170.1"/>
    </source>
</evidence>
<dbReference type="Proteomes" id="UP000198539">
    <property type="component" value="Unassembled WGS sequence"/>
</dbReference>
<organism evidence="1 2">
    <name type="scientific">Roseicitreum antarcticum</name>
    <dbReference type="NCBI Taxonomy" id="564137"/>
    <lineage>
        <taxon>Bacteria</taxon>
        <taxon>Pseudomonadati</taxon>
        <taxon>Pseudomonadota</taxon>
        <taxon>Alphaproteobacteria</taxon>
        <taxon>Rhodobacterales</taxon>
        <taxon>Paracoccaceae</taxon>
        <taxon>Roseicitreum</taxon>
    </lineage>
</organism>
<protein>
    <recommendedName>
        <fullName evidence="3">Poly A polymerase head domain-containing protein</fullName>
    </recommendedName>
</protein>
<dbReference type="EMBL" id="FNOM01000074">
    <property type="protein sequence ID" value="SDY00170.1"/>
    <property type="molecule type" value="Genomic_DNA"/>
</dbReference>
<sequence>MDNPALTAGDLSHVVRRVPKDVRTLLSKFHGTLFLGGGFVRAVVAGEQPSDVDLFGPSKELLTKIAEELQASRGGKQFCRLHHTRNAITVISIGRITVQFITRWEFADAKALVSSFDFSVCQAVIFRDGGTKKSPWSSVTGPRFYIDLAARRIHYTHPVREEEAGGSLMRALKYQRRGYVMQIESLAGVVSRLVAKLDPSKVDTKDEGAVTRIMLGLLQEVDPSIAVDGLEITDDHETPIEGFSEADQS</sequence>
<dbReference type="OrthoDB" id="8479300at2"/>
<dbReference type="AlphaFoldDB" id="A0A1H3GAU9"/>
<evidence type="ECO:0000313" key="2">
    <source>
        <dbReference type="Proteomes" id="UP000198539"/>
    </source>
</evidence>
<dbReference type="RefSeq" id="WP_092893047.1">
    <property type="nucleotide sequence ID" value="NZ_FNOM01000074.1"/>
</dbReference>
<keyword evidence="2" id="KW-1185">Reference proteome</keyword>
<gene>
    <name evidence="1" type="ORF">SAMN04488238_1743</name>
</gene>